<dbReference type="HOGENOM" id="CLU_015263_5_1_11"/>
<evidence type="ECO:0000313" key="14">
    <source>
        <dbReference type="Proteomes" id="UP000001937"/>
    </source>
</evidence>
<feature type="domain" description="CBS" evidence="12">
    <location>
        <begin position="531"/>
        <end position="589"/>
    </location>
</feature>
<dbReference type="FunFam" id="1.10.3080.10:FF:000018">
    <property type="entry name" value="Chloride transporter, ClC family"/>
    <property type="match status" value="1"/>
</dbReference>
<keyword evidence="7" id="KW-0869">Chloride channel</keyword>
<dbReference type="Gene3D" id="1.10.3080.10">
    <property type="entry name" value="Clc chloride channel"/>
    <property type="match status" value="1"/>
</dbReference>
<name>Q2JA24_FRACC</name>
<dbReference type="PROSITE" id="PS51371">
    <property type="entry name" value="CBS"/>
    <property type="match status" value="2"/>
</dbReference>
<dbReference type="CDD" id="cd02205">
    <property type="entry name" value="CBS_pair_SF"/>
    <property type="match status" value="1"/>
</dbReference>
<dbReference type="Proteomes" id="UP000001937">
    <property type="component" value="Chromosome"/>
</dbReference>
<keyword evidence="3 11" id="KW-0812">Transmembrane</keyword>
<dbReference type="GO" id="GO:0005254">
    <property type="term" value="F:chloride channel activity"/>
    <property type="evidence" value="ECO:0007669"/>
    <property type="project" value="UniProtKB-KW"/>
</dbReference>
<protein>
    <submittedName>
        <fullName evidence="13">Cl-channel, voltage gated</fullName>
    </submittedName>
</protein>
<feature type="transmembrane region" description="Helical" evidence="11">
    <location>
        <begin position="76"/>
        <end position="95"/>
    </location>
</feature>
<dbReference type="InterPro" id="IPR050368">
    <property type="entry name" value="ClC-type_chloride_channel"/>
</dbReference>
<evidence type="ECO:0000256" key="11">
    <source>
        <dbReference type="SAM" id="Phobius"/>
    </source>
</evidence>
<comment type="subcellular location">
    <subcellularLocation>
        <location evidence="1">Membrane</location>
        <topology evidence="1">Multi-pass membrane protein</topology>
    </subcellularLocation>
</comment>
<evidence type="ECO:0000256" key="5">
    <source>
        <dbReference type="ARBA" id="ARBA00023065"/>
    </source>
</evidence>
<evidence type="ECO:0000313" key="13">
    <source>
        <dbReference type="EMBL" id="ABD11868.1"/>
    </source>
</evidence>
<keyword evidence="9" id="KW-0407">Ion channel</keyword>
<dbReference type="InterPro" id="IPR001807">
    <property type="entry name" value="ClC"/>
</dbReference>
<dbReference type="SUPFAM" id="SSF81340">
    <property type="entry name" value="Clc chloride channel"/>
    <property type="match status" value="1"/>
</dbReference>
<feature type="transmembrane region" description="Helical" evidence="11">
    <location>
        <begin position="210"/>
        <end position="229"/>
    </location>
</feature>
<evidence type="ECO:0000256" key="1">
    <source>
        <dbReference type="ARBA" id="ARBA00004141"/>
    </source>
</evidence>
<keyword evidence="6 11" id="KW-0472">Membrane</keyword>
<dbReference type="AlphaFoldDB" id="Q2JA24"/>
<feature type="transmembrane region" description="Helical" evidence="11">
    <location>
        <begin position="349"/>
        <end position="367"/>
    </location>
</feature>
<sequence length="626" mass="64647">MPVTSRGISTRWAARPEIYQHRAGAVLAALAVVIGAGVGLGAVAFRGLINLFTEVFCGRADCSVGGRLPNPHIPDLGFWFLLAVPVIGGLVYGPLIHRFAREARGHGVPEVMSAVAERDGRISPRVSAVKSLASALCIGAGGSVGREGPIVQIGASLGSALGQLLRVPGRRLPILVACGAAGGIAATFNAPVAGVLFALEVILRTFTAEAFGVVVLAAVTASVIGRAAFGDTPFLSLPTFALHSQGEYPLFILLGVVAGLTGVLFTRLLYLIEDLCDWAWRGPEWLRPAVGGLLLGTVLLALPQMYGVGYPVLEHTVHGGYALWFLLVLIGGKIVATSLTIGIGGSGGVFAPSLFIGASTGAAFGTLAHHIAPGTIAPVGAYALVGMGAVFAGAARAPITAVLILFELTGEYTIILPLMTAVVVATLTSRLLSTDTIYTLKLTRRGVDLDASHDLRRLRAIPATAAMRSPPPPVPAGALLSEVAALLAGSPFPARPVTDGHGHYQGIITTPAVTHALETDARAEQRAAGDLAVRPPALTVDDSVATALHALTDDPGAPGLPVLTSDGHTVAGWVTHQSVLAAVYPPPAETGGTRTEPVQRVDEHRLQGQVTFPGEITHRTRSRTLA</sequence>
<feature type="transmembrane region" description="Helical" evidence="11">
    <location>
        <begin position="321"/>
        <end position="343"/>
    </location>
</feature>
<dbReference type="Pfam" id="PF00571">
    <property type="entry name" value="CBS"/>
    <property type="match status" value="2"/>
</dbReference>
<accession>Q2JA24</accession>
<dbReference type="PANTHER" id="PTHR43427">
    <property type="entry name" value="CHLORIDE CHANNEL PROTEIN CLC-E"/>
    <property type="match status" value="1"/>
</dbReference>
<dbReference type="PRINTS" id="PR00762">
    <property type="entry name" value="CLCHANNEL"/>
</dbReference>
<feature type="transmembrane region" description="Helical" evidence="11">
    <location>
        <begin position="250"/>
        <end position="270"/>
    </location>
</feature>
<evidence type="ECO:0000259" key="12">
    <source>
        <dbReference type="PROSITE" id="PS51371"/>
    </source>
</evidence>
<dbReference type="Pfam" id="PF00654">
    <property type="entry name" value="Voltage_CLC"/>
    <property type="match status" value="1"/>
</dbReference>
<dbReference type="PhylomeDB" id="Q2JA24"/>
<keyword evidence="14" id="KW-1185">Reference proteome</keyword>
<dbReference type="EMBL" id="CP000249">
    <property type="protein sequence ID" value="ABD11868.1"/>
    <property type="molecule type" value="Genomic_DNA"/>
</dbReference>
<gene>
    <name evidence="13" type="ordered locus">Francci3_2501</name>
</gene>
<dbReference type="RefSeq" id="WP_011436911.1">
    <property type="nucleotide sequence ID" value="NC_007777.1"/>
</dbReference>
<dbReference type="OrthoDB" id="9767361at2"/>
<feature type="transmembrane region" description="Helical" evidence="11">
    <location>
        <begin position="290"/>
        <end position="309"/>
    </location>
</feature>
<feature type="transmembrane region" description="Helical" evidence="11">
    <location>
        <begin position="412"/>
        <end position="432"/>
    </location>
</feature>
<keyword evidence="4 11" id="KW-1133">Transmembrane helix</keyword>
<dbReference type="GO" id="GO:0034707">
    <property type="term" value="C:chloride channel complex"/>
    <property type="evidence" value="ECO:0007669"/>
    <property type="project" value="UniProtKB-KW"/>
</dbReference>
<keyword evidence="10" id="KW-0129">CBS domain</keyword>
<evidence type="ECO:0000256" key="2">
    <source>
        <dbReference type="ARBA" id="ARBA00022448"/>
    </source>
</evidence>
<dbReference type="InterPro" id="IPR000644">
    <property type="entry name" value="CBS_dom"/>
</dbReference>
<feature type="domain" description="CBS" evidence="12">
    <location>
        <begin position="467"/>
        <end position="524"/>
    </location>
</feature>
<reference evidence="13 14" key="1">
    <citation type="journal article" date="2007" name="Genome Res.">
        <title>Genome characteristics of facultatively symbiotic Frankia sp. strains reflect host range and host plant biogeography.</title>
        <authorList>
            <person name="Normand P."/>
            <person name="Lapierre P."/>
            <person name="Tisa L.S."/>
            <person name="Gogarten J.P."/>
            <person name="Alloisio N."/>
            <person name="Bagnarol E."/>
            <person name="Bassi C.A."/>
            <person name="Berry A.M."/>
            <person name="Bickhart D.M."/>
            <person name="Choisne N."/>
            <person name="Couloux A."/>
            <person name="Cournoyer B."/>
            <person name="Cruveiller S."/>
            <person name="Daubin V."/>
            <person name="Demange N."/>
            <person name="Francino M.P."/>
            <person name="Goltsman E."/>
            <person name="Huang Y."/>
            <person name="Kopp O.R."/>
            <person name="Labarre L."/>
            <person name="Lapidus A."/>
            <person name="Lavire C."/>
            <person name="Marechal J."/>
            <person name="Martinez M."/>
            <person name="Mastronunzio J.E."/>
            <person name="Mullin B.C."/>
            <person name="Niemann J."/>
            <person name="Pujic P."/>
            <person name="Rawnsley T."/>
            <person name="Rouy Z."/>
            <person name="Schenowitz C."/>
            <person name="Sellstedt A."/>
            <person name="Tavares F."/>
            <person name="Tomkins J.P."/>
            <person name="Vallenet D."/>
            <person name="Valverde C."/>
            <person name="Wall L.G."/>
            <person name="Wang Y."/>
            <person name="Medigue C."/>
            <person name="Benson D.R."/>
        </authorList>
    </citation>
    <scope>NUCLEOTIDE SEQUENCE [LARGE SCALE GENOMIC DNA]</scope>
    <source>
        <strain evidence="14">DSM 45818 / CECT 9043 / CcI3</strain>
    </source>
</reference>
<evidence type="ECO:0000256" key="4">
    <source>
        <dbReference type="ARBA" id="ARBA00022989"/>
    </source>
</evidence>
<evidence type="ECO:0000256" key="9">
    <source>
        <dbReference type="ARBA" id="ARBA00023303"/>
    </source>
</evidence>
<proteinExistence type="predicted"/>
<dbReference type="KEGG" id="fra:Francci3_2501"/>
<keyword evidence="5" id="KW-0406">Ion transport</keyword>
<feature type="transmembrane region" description="Helical" evidence="11">
    <location>
        <begin position="25"/>
        <end position="45"/>
    </location>
</feature>
<evidence type="ECO:0000256" key="6">
    <source>
        <dbReference type="ARBA" id="ARBA00023136"/>
    </source>
</evidence>
<dbReference type="Gene3D" id="3.10.580.10">
    <property type="entry name" value="CBS-domain"/>
    <property type="match status" value="1"/>
</dbReference>
<organism evidence="13 14">
    <name type="scientific">Frankia casuarinae (strain DSM 45818 / CECT 9043 / HFP020203 / CcI3)</name>
    <dbReference type="NCBI Taxonomy" id="106370"/>
    <lineage>
        <taxon>Bacteria</taxon>
        <taxon>Bacillati</taxon>
        <taxon>Actinomycetota</taxon>
        <taxon>Actinomycetes</taxon>
        <taxon>Frankiales</taxon>
        <taxon>Frankiaceae</taxon>
        <taxon>Frankia</taxon>
    </lineage>
</organism>
<evidence type="ECO:0000256" key="3">
    <source>
        <dbReference type="ARBA" id="ARBA00022692"/>
    </source>
</evidence>
<dbReference type="STRING" id="106370.Francci3_2501"/>
<feature type="transmembrane region" description="Helical" evidence="11">
    <location>
        <begin position="379"/>
        <end position="406"/>
    </location>
</feature>
<dbReference type="InterPro" id="IPR014743">
    <property type="entry name" value="Cl-channel_core"/>
</dbReference>
<evidence type="ECO:0000256" key="7">
    <source>
        <dbReference type="ARBA" id="ARBA00023173"/>
    </source>
</evidence>
<dbReference type="eggNOG" id="COG0038">
    <property type="taxonomic scope" value="Bacteria"/>
</dbReference>
<keyword evidence="2" id="KW-0813">Transport</keyword>
<keyword evidence="8" id="KW-0868">Chloride</keyword>
<evidence type="ECO:0000256" key="10">
    <source>
        <dbReference type="PROSITE-ProRule" id="PRU00703"/>
    </source>
</evidence>
<evidence type="ECO:0000256" key="8">
    <source>
        <dbReference type="ARBA" id="ARBA00023214"/>
    </source>
</evidence>
<dbReference type="PANTHER" id="PTHR43427:SF6">
    <property type="entry name" value="CHLORIDE CHANNEL PROTEIN CLC-E"/>
    <property type="match status" value="1"/>
</dbReference>
<dbReference type="InterPro" id="IPR046342">
    <property type="entry name" value="CBS_dom_sf"/>
</dbReference>
<dbReference type="SUPFAM" id="SSF54631">
    <property type="entry name" value="CBS-domain pair"/>
    <property type="match status" value="1"/>
</dbReference>
<dbReference type="CDD" id="cd00400">
    <property type="entry name" value="Voltage_gated_ClC"/>
    <property type="match status" value="1"/>
</dbReference>